<comment type="caution">
    <text evidence="4">The sequence shown here is derived from an EMBL/GenBank/DDBJ whole genome shotgun (WGS) entry which is preliminary data.</text>
</comment>
<dbReference type="AlphaFoldDB" id="A0A948TAY5"/>
<name>A0A948TAY5_9BACT</name>
<dbReference type="InterPro" id="IPR012338">
    <property type="entry name" value="Beta-lactam/transpept-like"/>
</dbReference>
<dbReference type="GO" id="GO:0009002">
    <property type="term" value="F:serine-type D-Ala-D-Ala carboxypeptidase activity"/>
    <property type="evidence" value="ECO:0007669"/>
    <property type="project" value="UniProtKB-EC"/>
</dbReference>
<dbReference type="PANTHER" id="PTHR30023">
    <property type="entry name" value="D-ALANYL-D-ALANINE CARBOXYPEPTIDASE"/>
    <property type="match status" value="1"/>
</dbReference>
<keyword evidence="4" id="KW-0645">Protease</keyword>
<dbReference type="GO" id="GO:0006508">
    <property type="term" value="P:proteolysis"/>
    <property type="evidence" value="ECO:0007669"/>
    <property type="project" value="InterPro"/>
</dbReference>
<feature type="signal peptide" evidence="3">
    <location>
        <begin position="1"/>
        <end position="25"/>
    </location>
</feature>
<sequence>MTKTIFKTFSLFTLLLFCVSSYSQTVSDRIDSLINNSSFLNTSEVGILVYDLTSKKELYRYQAEKLYRPASVEKVITSVTALSVLGKDYQIKTGLSYSGYIEGDTLYGDIYVKGDFDSEFMQEDMESMVEAISNMGIHGVKGRLIGDVSMMDSVYWGPGWAWDDTPDTFQPYLSPLMLNRGCVNMCISPSGGSKADVEIKPESDFYTIDNRTSPAGTYVSATRNWLNNGNVISISGSSKHKASTSMNIFDTKAFFMNTLRYQLQGKGIFISRDSITYNNVPGNTKGIITVYRDIDDVLKRALKESDNLSAEALFFHATREICNGKKNLSHKDGQNAIYKFMKSDIGFDSRKFRIVDGCGVSDYNYVSPELIMEYLKYAFSSPFIFHPFYDSLPIAGIDGTLQYRMSKGKCFRNVRAKTGTLTGVCSLAGYVTSSTKHTIAFVIINQNVLKYVSARRFQDEICNILSTYN</sequence>
<evidence type="ECO:0000256" key="1">
    <source>
        <dbReference type="ARBA" id="ARBA00006096"/>
    </source>
</evidence>
<evidence type="ECO:0000313" key="4">
    <source>
        <dbReference type="EMBL" id="MBU3837842.1"/>
    </source>
</evidence>
<dbReference type="PRINTS" id="PR00922">
    <property type="entry name" value="DADACBPTASE3"/>
</dbReference>
<dbReference type="Proteomes" id="UP000783796">
    <property type="component" value="Unassembled WGS sequence"/>
</dbReference>
<comment type="similarity">
    <text evidence="1">Belongs to the peptidase S13 family.</text>
</comment>
<keyword evidence="4" id="KW-0121">Carboxypeptidase</keyword>
<dbReference type="EC" id="3.4.16.4" evidence="4"/>
<proteinExistence type="inferred from homology"/>
<protein>
    <submittedName>
        <fullName evidence="4">D-alanyl-D-alanine carboxypeptidase/D-alanyl-D-alanine-endopeptidase</fullName>
        <ecNumber evidence="4">3.4.16.4</ecNumber>
    </submittedName>
</protein>
<organism evidence="4 5">
    <name type="scientific">Candidatus Phocaeicola faecigallinarum</name>
    <dbReference type="NCBI Taxonomy" id="2838732"/>
    <lineage>
        <taxon>Bacteria</taxon>
        <taxon>Pseudomonadati</taxon>
        <taxon>Bacteroidota</taxon>
        <taxon>Bacteroidia</taxon>
        <taxon>Bacteroidales</taxon>
        <taxon>Bacteroidaceae</taxon>
        <taxon>Phocaeicola</taxon>
    </lineage>
</organism>
<dbReference type="Pfam" id="PF02113">
    <property type="entry name" value="Peptidase_S13"/>
    <property type="match status" value="1"/>
</dbReference>
<reference evidence="4" key="1">
    <citation type="journal article" date="2021" name="PeerJ">
        <title>Extensive microbial diversity within the chicken gut microbiome revealed by metagenomics and culture.</title>
        <authorList>
            <person name="Gilroy R."/>
            <person name="Ravi A."/>
            <person name="Getino M."/>
            <person name="Pursley I."/>
            <person name="Horton D.L."/>
            <person name="Alikhan N.F."/>
            <person name="Baker D."/>
            <person name="Gharbi K."/>
            <person name="Hall N."/>
            <person name="Watson M."/>
            <person name="Adriaenssens E.M."/>
            <person name="Foster-Nyarko E."/>
            <person name="Jarju S."/>
            <person name="Secka A."/>
            <person name="Antonio M."/>
            <person name="Oren A."/>
            <person name="Chaudhuri R.R."/>
            <person name="La Ragione R."/>
            <person name="Hildebrand F."/>
            <person name="Pallen M.J."/>
        </authorList>
    </citation>
    <scope>NUCLEOTIDE SEQUENCE</scope>
    <source>
        <strain evidence="4">G4-2901</strain>
    </source>
</reference>
<dbReference type="PANTHER" id="PTHR30023:SF0">
    <property type="entry name" value="PENICILLIN-SENSITIVE CARBOXYPEPTIDASE A"/>
    <property type="match status" value="1"/>
</dbReference>
<accession>A0A948TAY5</accession>
<feature type="chain" id="PRO_5037626793" evidence="3">
    <location>
        <begin position="26"/>
        <end position="469"/>
    </location>
</feature>
<gene>
    <name evidence="4" type="primary">dacB</name>
    <name evidence="4" type="ORF">H9777_05925</name>
</gene>
<keyword evidence="2 4" id="KW-0378">Hydrolase</keyword>
<dbReference type="NCBIfam" id="TIGR00666">
    <property type="entry name" value="PBP4"/>
    <property type="match status" value="1"/>
</dbReference>
<dbReference type="Gene3D" id="3.40.710.10">
    <property type="entry name" value="DD-peptidase/beta-lactamase superfamily"/>
    <property type="match status" value="2"/>
</dbReference>
<dbReference type="InterPro" id="IPR000667">
    <property type="entry name" value="Peptidase_S13"/>
</dbReference>
<evidence type="ECO:0000313" key="5">
    <source>
        <dbReference type="Proteomes" id="UP000783796"/>
    </source>
</evidence>
<evidence type="ECO:0000256" key="2">
    <source>
        <dbReference type="ARBA" id="ARBA00022801"/>
    </source>
</evidence>
<reference evidence="4" key="2">
    <citation type="submission" date="2021-04" db="EMBL/GenBank/DDBJ databases">
        <authorList>
            <person name="Gilroy R."/>
        </authorList>
    </citation>
    <scope>NUCLEOTIDE SEQUENCE</scope>
    <source>
        <strain evidence="4">G4-2901</strain>
    </source>
</reference>
<dbReference type="SUPFAM" id="SSF56601">
    <property type="entry name" value="beta-lactamase/transpeptidase-like"/>
    <property type="match status" value="1"/>
</dbReference>
<dbReference type="GO" id="GO:0000270">
    <property type="term" value="P:peptidoglycan metabolic process"/>
    <property type="evidence" value="ECO:0007669"/>
    <property type="project" value="TreeGrafter"/>
</dbReference>
<dbReference type="Gene3D" id="3.50.80.20">
    <property type="entry name" value="D-Ala-D-Ala carboxypeptidase C, peptidase S13"/>
    <property type="match status" value="1"/>
</dbReference>
<dbReference type="EMBL" id="JAHLFW010000053">
    <property type="protein sequence ID" value="MBU3837842.1"/>
    <property type="molecule type" value="Genomic_DNA"/>
</dbReference>
<keyword evidence="3" id="KW-0732">Signal</keyword>
<evidence type="ECO:0000256" key="3">
    <source>
        <dbReference type="SAM" id="SignalP"/>
    </source>
</evidence>